<accession>A0A0F3GNG1</accession>
<gene>
    <name evidence="1" type="ORF">MBAV_005583</name>
</gene>
<dbReference type="Proteomes" id="UP000033423">
    <property type="component" value="Unassembled WGS sequence"/>
</dbReference>
<comment type="caution">
    <text evidence="1">The sequence shown here is derived from an EMBL/GenBank/DDBJ whole genome shotgun (WGS) entry which is preliminary data.</text>
</comment>
<keyword evidence="2" id="KW-1185">Reference proteome</keyword>
<evidence type="ECO:0000313" key="1">
    <source>
        <dbReference type="EMBL" id="KJU82233.1"/>
    </source>
</evidence>
<name>A0A0F3GNG1_9BACT</name>
<organism evidence="1 2">
    <name type="scientific">Candidatus Magnetobacterium bavaricum</name>
    <dbReference type="NCBI Taxonomy" id="29290"/>
    <lineage>
        <taxon>Bacteria</taxon>
        <taxon>Pseudomonadati</taxon>
        <taxon>Nitrospirota</taxon>
        <taxon>Thermodesulfovibrionia</taxon>
        <taxon>Thermodesulfovibrionales</taxon>
        <taxon>Candidatus Magnetobacteriaceae</taxon>
        <taxon>Candidatus Magnetobacterium</taxon>
    </lineage>
</organism>
<sequence>METSPSSSLAVDLCFEPLSSFNLFSCSAKVSCRPRPWLAISLDISVSKRLTYISAPNPLPITGPQADLIALTICSANSASISSAISFIASGSFLPLMLCKAVRGLADNPLTVFIVFILYIISNSADRAPAAFMDCIIAIRSLGETPSLFKPDTISPRLVPEILDNDNLVVSFTLTPGCTDCPPMACRATSVGVASVISMVRSPWAMATGNSLTFSPITTVPVRSFMITFAGTSMPTSMASMSLTRPTTSPLYCSGTVTFTDEGSSVVA</sequence>
<dbReference type="EMBL" id="LACI01002393">
    <property type="protein sequence ID" value="KJU82233.1"/>
    <property type="molecule type" value="Genomic_DNA"/>
</dbReference>
<evidence type="ECO:0000313" key="2">
    <source>
        <dbReference type="Proteomes" id="UP000033423"/>
    </source>
</evidence>
<dbReference type="AlphaFoldDB" id="A0A0F3GNG1"/>
<proteinExistence type="predicted"/>
<reference evidence="1 2" key="1">
    <citation type="submission" date="2015-02" db="EMBL/GenBank/DDBJ databases">
        <title>Single-cell genomics of uncultivated deep-branching MTB reveals a conserved set of magnetosome genes.</title>
        <authorList>
            <person name="Kolinko S."/>
            <person name="Richter M."/>
            <person name="Glockner F.O."/>
            <person name="Brachmann A."/>
            <person name="Schuler D."/>
        </authorList>
    </citation>
    <scope>NUCLEOTIDE SEQUENCE [LARGE SCALE GENOMIC DNA]</scope>
    <source>
        <strain evidence="1">TM-1</strain>
    </source>
</reference>
<protein>
    <submittedName>
        <fullName evidence="1">Uncharacterized protein</fullName>
    </submittedName>
</protein>